<evidence type="ECO:0000313" key="2">
    <source>
        <dbReference type="EMBL" id="VAV83480.1"/>
    </source>
</evidence>
<protein>
    <submittedName>
        <fullName evidence="2">Uncharacterized protein</fullName>
    </submittedName>
</protein>
<accession>A0A3B0QPL9</accession>
<keyword evidence="1" id="KW-1133">Transmembrane helix</keyword>
<evidence type="ECO:0000256" key="1">
    <source>
        <dbReference type="SAM" id="Phobius"/>
    </source>
</evidence>
<keyword evidence="1" id="KW-0472">Membrane</keyword>
<gene>
    <name evidence="2" type="ORF">MNBD_BACTEROID02-1364</name>
</gene>
<organism evidence="2">
    <name type="scientific">hydrothermal vent metagenome</name>
    <dbReference type="NCBI Taxonomy" id="652676"/>
    <lineage>
        <taxon>unclassified sequences</taxon>
        <taxon>metagenomes</taxon>
        <taxon>ecological metagenomes</taxon>
    </lineage>
</organism>
<dbReference type="AlphaFoldDB" id="A0A3B0QPL9"/>
<reference evidence="2" key="1">
    <citation type="submission" date="2018-06" db="EMBL/GenBank/DDBJ databases">
        <authorList>
            <person name="Zhirakovskaya E."/>
        </authorList>
    </citation>
    <scope>NUCLEOTIDE SEQUENCE</scope>
</reference>
<proteinExistence type="predicted"/>
<dbReference type="EMBL" id="UOEB01000085">
    <property type="protein sequence ID" value="VAV83480.1"/>
    <property type="molecule type" value="Genomic_DNA"/>
</dbReference>
<keyword evidence="1" id="KW-0812">Transmembrane</keyword>
<feature type="transmembrane region" description="Helical" evidence="1">
    <location>
        <begin position="20"/>
        <end position="40"/>
    </location>
</feature>
<name>A0A3B0QPL9_9ZZZZ</name>
<sequence length="60" mass="7275">MYKQKNKTRLEKSKHLVHWIKRKIILIITAFMLGMSNAMYDEDKMINGNQNYTEQEQKKD</sequence>